<dbReference type="Pfam" id="PF03899">
    <property type="entry name" value="ATP-synt_I"/>
    <property type="match status" value="1"/>
</dbReference>
<dbReference type="OrthoDB" id="2355635at2"/>
<accession>A0A4U1D536</accession>
<keyword evidence="5 6" id="KW-0472">Membrane</keyword>
<dbReference type="InterPro" id="IPR039072">
    <property type="entry name" value="ATP_synth_I_Bacilli"/>
</dbReference>
<dbReference type="AlphaFoldDB" id="A0A4U1D536"/>
<dbReference type="GO" id="GO:0005886">
    <property type="term" value="C:plasma membrane"/>
    <property type="evidence" value="ECO:0007669"/>
    <property type="project" value="UniProtKB-SubCell"/>
</dbReference>
<reference evidence="7 8" key="1">
    <citation type="journal article" date="2011" name="J. Microbiol.">
        <title>Bacillus kyonggiensis sp. nov., isolated from soil of a lettuce field.</title>
        <authorList>
            <person name="Dong K."/>
            <person name="Lee S."/>
        </authorList>
    </citation>
    <scope>NUCLEOTIDE SEQUENCE [LARGE SCALE GENOMIC DNA]</scope>
    <source>
        <strain evidence="7 8">NB22</strain>
    </source>
</reference>
<feature type="transmembrane region" description="Helical" evidence="6">
    <location>
        <begin position="34"/>
        <end position="53"/>
    </location>
</feature>
<feature type="transmembrane region" description="Helical" evidence="6">
    <location>
        <begin position="12"/>
        <end position="28"/>
    </location>
</feature>
<evidence type="ECO:0000256" key="2">
    <source>
        <dbReference type="ARBA" id="ARBA00022475"/>
    </source>
</evidence>
<gene>
    <name evidence="7" type="ORF">FA727_12750</name>
</gene>
<evidence type="ECO:0000256" key="6">
    <source>
        <dbReference type="SAM" id="Phobius"/>
    </source>
</evidence>
<keyword evidence="4 6" id="KW-1133">Transmembrane helix</keyword>
<evidence type="ECO:0000256" key="3">
    <source>
        <dbReference type="ARBA" id="ARBA00022692"/>
    </source>
</evidence>
<dbReference type="RefSeq" id="WP_136831336.1">
    <property type="nucleotide sequence ID" value="NZ_SWBM01000002.1"/>
</dbReference>
<dbReference type="PANTHER" id="PTHR40035">
    <property type="entry name" value="ATP SYNTHASE PROTEIN I"/>
    <property type="match status" value="1"/>
</dbReference>
<evidence type="ECO:0000313" key="7">
    <source>
        <dbReference type="EMBL" id="TKC16928.1"/>
    </source>
</evidence>
<dbReference type="Proteomes" id="UP000307756">
    <property type="component" value="Unassembled WGS sequence"/>
</dbReference>
<dbReference type="EMBL" id="SWBM01000002">
    <property type="protein sequence ID" value="TKC16928.1"/>
    <property type="molecule type" value="Genomic_DNA"/>
</dbReference>
<protein>
    <submittedName>
        <fullName evidence="7">ATP synthase subunit I</fullName>
    </submittedName>
</protein>
<comment type="subcellular location">
    <subcellularLocation>
        <location evidence="1">Cell membrane</location>
        <topology evidence="1">Multi-pass membrane protein</topology>
    </subcellularLocation>
</comment>
<dbReference type="InterPro" id="IPR005598">
    <property type="entry name" value="ATP_synth_I"/>
</dbReference>
<proteinExistence type="predicted"/>
<comment type="caution">
    <text evidence="7">The sequence shown here is derived from an EMBL/GenBank/DDBJ whole genome shotgun (WGS) entry which is preliminary data.</text>
</comment>
<feature type="transmembrane region" description="Helical" evidence="6">
    <location>
        <begin position="97"/>
        <end position="116"/>
    </location>
</feature>
<evidence type="ECO:0000256" key="5">
    <source>
        <dbReference type="ARBA" id="ARBA00023136"/>
    </source>
</evidence>
<evidence type="ECO:0000256" key="4">
    <source>
        <dbReference type="ARBA" id="ARBA00022989"/>
    </source>
</evidence>
<evidence type="ECO:0000313" key="8">
    <source>
        <dbReference type="Proteomes" id="UP000307756"/>
    </source>
</evidence>
<name>A0A4U1D536_9BACI</name>
<keyword evidence="2" id="KW-1003">Cell membrane</keyword>
<keyword evidence="3 6" id="KW-0812">Transmembrane</keyword>
<dbReference type="PANTHER" id="PTHR40035:SF1">
    <property type="entry name" value="ATP SYNTHASE PROTEIN I"/>
    <property type="match status" value="1"/>
</dbReference>
<keyword evidence="8" id="KW-1185">Reference proteome</keyword>
<evidence type="ECO:0000256" key="1">
    <source>
        <dbReference type="ARBA" id="ARBA00004651"/>
    </source>
</evidence>
<sequence>MPDVQTIYRQQQKYILFLLSIYVLGWGFTTYKTIFLGLILGTAFGLFNMWLLAKRMDKFGKAVVSGGRVRSLGMISRMATAILAVMLSVKYPDVIHLYSVILGLMTPYFVIMIEFFKQAIHPHN</sequence>
<organism evidence="7 8">
    <name type="scientific">Robertmurraya kyonggiensis</name>
    <dbReference type="NCBI Taxonomy" id="1037680"/>
    <lineage>
        <taxon>Bacteria</taxon>
        <taxon>Bacillati</taxon>
        <taxon>Bacillota</taxon>
        <taxon>Bacilli</taxon>
        <taxon>Bacillales</taxon>
        <taxon>Bacillaceae</taxon>
        <taxon>Robertmurraya</taxon>
    </lineage>
</organism>